<reference evidence="4 5" key="1">
    <citation type="submission" date="2018-12" db="EMBL/GenBank/DDBJ databases">
        <title>Unveiling genomic diversity among members of the Bifidobacterium pseudolongum species, a widely distributed gut commensal of the animal kingdom.</title>
        <authorList>
            <person name="Lugli G.A."/>
            <person name="Duranti S."/>
            <person name="Albert K."/>
            <person name="Mancabelli L."/>
            <person name="Napoli S."/>
            <person name="Viappiani A."/>
            <person name="Anzalone R."/>
            <person name="Longhi G."/>
            <person name="Milani C."/>
            <person name="Turroni F."/>
            <person name="Alessandri G."/>
            <person name="Sela D.A."/>
            <person name="Van Sinderen D."/>
            <person name="Ventura M."/>
        </authorList>
    </citation>
    <scope>NUCLEOTIDE SEQUENCE [LARGE SCALE GENOMIC DNA]</scope>
    <source>
        <strain evidence="4 5">2093B</strain>
    </source>
</reference>
<sequence>MRRIQRNMAVITALAVLCTGIPAANAQEAPALEAQSTTVLSAPERATAVGGTTSVSLGEGGATVFTRDTVDQRAVYAQALNGVIAWRKDALADANIKLPYNDTYLTMPEYLQEIGMTESEYLSPQWSNALELIALQRAIEAYDYDLGHTRPNGDSCWTAQYRDIGSWGEILAWGPPTIRGAIDLWASEKADYLKELNNELHGPTGHYVALINPQNRYYGFAGASGMRYGTAWSGEMASTLQGSQTATNLKGTYEFSVNVSADKLAQGVTVELPSQLKMGQQAQAKAKLAYMGGRYELRGGWTSSNPAVLSVDANGTVTAHNEGTARITISAQGQSFSASVQVSAVSLALNANGGSGSAQAVKGAVGAKVTVPANAFSRTGYTFTGWNTNANGTGTAYKPGAQYTLGSSDATLYAQWKLNTYTVRFDANGASTSVAPVLVQHGKTVAQPQTPTNIGRAFAGWYTARTGGSRFDFKTPVTDDMTLYARWNRMVFADVRQQGKNPTPHASDIQWLADNGISGGWLEANGTYTFRGMDTVKRQDMAAFLRREAVRHGIGDAATWKPSAADWKRFQDVNSETSHAEDILWLAHAGISTGWRERDGRWTYRGMSPVVRQDMAAFLKRLADKAGKAGGVTLKTDFTDVTPGETPHWAEIQWLGGSGVSQGYKNPDGSWRFGGMTPVYRQDMAAFIHRLDNRLA</sequence>
<dbReference type="InterPro" id="IPR042229">
    <property type="entry name" value="Listeria/Bacterioides_rpt_sf"/>
</dbReference>
<dbReference type="Gene3D" id="3.40.33.10">
    <property type="entry name" value="CAP"/>
    <property type="match status" value="1"/>
</dbReference>
<accession>A0A4Q4ZZL2</accession>
<keyword evidence="2" id="KW-0732">Signal</keyword>
<feature type="domain" description="SLH" evidence="3">
    <location>
        <begin position="566"/>
        <end position="633"/>
    </location>
</feature>
<organism evidence="4 5">
    <name type="scientific">Bifidobacterium pseudolongum subsp. globosum</name>
    <dbReference type="NCBI Taxonomy" id="1690"/>
    <lineage>
        <taxon>Bacteria</taxon>
        <taxon>Bacillati</taxon>
        <taxon>Actinomycetota</taxon>
        <taxon>Actinomycetes</taxon>
        <taxon>Bifidobacteriales</taxon>
        <taxon>Bifidobacteriaceae</taxon>
        <taxon>Bifidobacterium</taxon>
    </lineage>
</organism>
<gene>
    <name evidence="4" type="ORF">PG2093B_1580</name>
</gene>
<dbReference type="Proteomes" id="UP000292568">
    <property type="component" value="Unassembled WGS sequence"/>
</dbReference>
<evidence type="ECO:0000256" key="1">
    <source>
        <dbReference type="ARBA" id="ARBA00004196"/>
    </source>
</evidence>
<feature type="domain" description="SLH" evidence="3">
    <location>
        <begin position="635"/>
        <end position="696"/>
    </location>
</feature>
<evidence type="ECO:0000313" key="5">
    <source>
        <dbReference type="Proteomes" id="UP000292568"/>
    </source>
</evidence>
<dbReference type="AlphaFoldDB" id="A0A4Q4ZZL2"/>
<dbReference type="RefSeq" id="WP_129898058.1">
    <property type="nucleotide sequence ID" value="NZ_RYUH01000015.1"/>
</dbReference>
<dbReference type="PROSITE" id="PS51272">
    <property type="entry name" value="SLH"/>
    <property type="match status" value="3"/>
</dbReference>
<evidence type="ECO:0000256" key="2">
    <source>
        <dbReference type="SAM" id="SignalP"/>
    </source>
</evidence>
<dbReference type="InterPro" id="IPR008964">
    <property type="entry name" value="Invasin/intimin_cell_adhesion"/>
</dbReference>
<comment type="caution">
    <text evidence="4">The sequence shown here is derived from an EMBL/GenBank/DDBJ whole genome shotgun (WGS) entry which is preliminary data.</text>
</comment>
<dbReference type="Gene3D" id="2.60.40.4270">
    <property type="entry name" value="Listeria-Bacteroides repeat domain"/>
    <property type="match status" value="2"/>
</dbReference>
<dbReference type="NCBIfam" id="TIGR02543">
    <property type="entry name" value="List_Bact_rpt"/>
    <property type="match status" value="1"/>
</dbReference>
<dbReference type="Gene3D" id="2.60.40.1080">
    <property type="match status" value="1"/>
</dbReference>
<feature type="chain" id="PRO_5020195228" evidence="2">
    <location>
        <begin position="27"/>
        <end position="696"/>
    </location>
</feature>
<dbReference type="InterPro" id="IPR003343">
    <property type="entry name" value="Big_2"/>
</dbReference>
<evidence type="ECO:0000313" key="4">
    <source>
        <dbReference type="EMBL" id="RYQ08440.1"/>
    </source>
</evidence>
<proteinExistence type="predicted"/>
<protein>
    <submittedName>
        <fullName evidence="4">Internalin</fullName>
    </submittedName>
</protein>
<evidence type="ECO:0000259" key="3">
    <source>
        <dbReference type="PROSITE" id="PS51272"/>
    </source>
</evidence>
<comment type="subcellular location">
    <subcellularLocation>
        <location evidence="1">Cell envelope</location>
    </subcellularLocation>
</comment>
<dbReference type="InterPro" id="IPR001119">
    <property type="entry name" value="SLH_dom"/>
</dbReference>
<name>A0A4Q4ZZL2_9BIFI</name>
<dbReference type="Pfam" id="PF09479">
    <property type="entry name" value="Flg_new"/>
    <property type="match status" value="2"/>
</dbReference>
<dbReference type="SUPFAM" id="SSF49373">
    <property type="entry name" value="Invasin/intimin cell-adhesion fragments"/>
    <property type="match status" value="1"/>
</dbReference>
<feature type="domain" description="SLH" evidence="3">
    <location>
        <begin position="492"/>
        <end position="559"/>
    </location>
</feature>
<feature type="signal peptide" evidence="2">
    <location>
        <begin position="1"/>
        <end position="26"/>
    </location>
</feature>
<dbReference type="SUPFAM" id="SSF55797">
    <property type="entry name" value="PR-1-like"/>
    <property type="match status" value="1"/>
</dbReference>
<dbReference type="InterPro" id="IPR013378">
    <property type="entry name" value="InlB-like_B-rpt"/>
</dbReference>
<dbReference type="InterPro" id="IPR035940">
    <property type="entry name" value="CAP_sf"/>
</dbReference>
<dbReference type="GO" id="GO:0030313">
    <property type="term" value="C:cell envelope"/>
    <property type="evidence" value="ECO:0007669"/>
    <property type="project" value="UniProtKB-SubCell"/>
</dbReference>
<dbReference type="EMBL" id="RYUH01000015">
    <property type="protein sequence ID" value="RYQ08440.1"/>
    <property type="molecule type" value="Genomic_DNA"/>
</dbReference>
<dbReference type="Pfam" id="PF02368">
    <property type="entry name" value="Big_2"/>
    <property type="match status" value="1"/>
</dbReference>